<evidence type="ECO:0000313" key="5">
    <source>
        <dbReference type="Proteomes" id="UP001501102"/>
    </source>
</evidence>
<accession>A0ABN3WD79</accession>
<evidence type="ECO:0000256" key="1">
    <source>
        <dbReference type="ARBA" id="ARBA00009820"/>
    </source>
</evidence>
<dbReference type="InterPro" id="IPR011659">
    <property type="entry name" value="WD40"/>
</dbReference>
<dbReference type="PANTHER" id="PTHR36842">
    <property type="entry name" value="PROTEIN TOLB HOMOLOG"/>
    <property type="match status" value="1"/>
</dbReference>
<feature type="chain" id="PRO_5046180463" evidence="3">
    <location>
        <begin position="21"/>
        <end position="410"/>
    </location>
</feature>
<evidence type="ECO:0000313" key="4">
    <source>
        <dbReference type="EMBL" id="GAA2909926.1"/>
    </source>
</evidence>
<dbReference type="InterPro" id="IPR011042">
    <property type="entry name" value="6-blade_b-propeller_TolB-like"/>
</dbReference>
<feature type="region of interest" description="Disordered" evidence="2">
    <location>
        <begin position="22"/>
        <end position="60"/>
    </location>
</feature>
<evidence type="ECO:0000256" key="2">
    <source>
        <dbReference type="SAM" id="MobiDB-lite"/>
    </source>
</evidence>
<dbReference type="Gene3D" id="2.120.10.30">
    <property type="entry name" value="TolB, C-terminal domain"/>
    <property type="match status" value="2"/>
</dbReference>
<name>A0ABN3WD79_STRTU</name>
<keyword evidence="3" id="KW-0732">Signal</keyword>
<sequence>MTRRPLAVTAALTATLLATAAPTQAAPAAKATAKTTRASTATDGTPANGTSRSPSPSADGRYVAFSSDATNLVPGDTDQRADVFVKDLRTGRIVRVTAPEHGPGIKAAATEPSLSADGRRVAFRSLVEDWSRPGHPPVRTSHVHVTDLRTGRTEQVDVGLGGEDGRFSGFPVIGPDGRSVMFTSGSSYVEIADHISNARLYERDLVRKASTLIASSPRHVAVTHGSTSRDHRRVAYEDLSMGVSGRPTSEIHLLDRRTGEDRRLDLPHDGGQDHQSAHNPSVSADGRYVQFTSAAPNLLPGGERNRPYVYLYDTRTGKLRRAAEEPASKAEFSGDGQRLAYEGRQVRLRDLRSGRTWDVSVTPEGAPSAKGGREPVPDAHGDAVAFTSFSPDLVPGKAPDVGHIYLRRLR</sequence>
<proteinExistence type="inferred from homology"/>
<feature type="signal peptide" evidence="3">
    <location>
        <begin position="1"/>
        <end position="20"/>
    </location>
</feature>
<dbReference type="RefSeq" id="WP_344960401.1">
    <property type="nucleotide sequence ID" value="NZ_BAAAXZ010000009.1"/>
</dbReference>
<gene>
    <name evidence="4" type="ORF">GCM10020221_02340</name>
</gene>
<feature type="compositionally biased region" description="Low complexity" evidence="2">
    <location>
        <begin position="22"/>
        <end position="42"/>
    </location>
</feature>
<comment type="similarity">
    <text evidence="1">Belongs to the TolB family.</text>
</comment>
<dbReference type="SUPFAM" id="SSF82171">
    <property type="entry name" value="DPP6 N-terminal domain-like"/>
    <property type="match status" value="1"/>
</dbReference>
<protein>
    <submittedName>
        <fullName evidence="4">PD40 domain-containing protein</fullName>
    </submittedName>
</protein>
<reference evidence="4 5" key="1">
    <citation type="journal article" date="2019" name="Int. J. Syst. Evol. Microbiol.">
        <title>The Global Catalogue of Microorganisms (GCM) 10K type strain sequencing project: providing services to taxonomists for standard genome sequencing and annotation.</title>
        <authorList>
            <consortium name="The Broad Institute Genomics Platform"/>
            <consortium name="The Broad Institute Genome Sequencing Center for Infectious Disease"/>
            <person name="Wu L."/>
            <person name="Ma J."/>
        </authorList>
    </citation>
    <scope>NUCLEOTIDE SEQUENCE [LARGE SCALE GENOMIC DNA]</scope>
    <source>
        <strain evidence="4 5">JCM 4087</strain>
    </source>
</reference>
<dbReference type="Proteomes" id="UP001501102">
    <property type="component" value="Unassembled WGS sequence"/>
</dbReference>
<feature type="region of interest" description="Disordered" evidence="2">
    <location>
        <begin position="247"/>
        <end position="285"/>
    </location>
</feature>
<dbReference type="Pfam" id="PF07676">
    <property type="entry name" value="PD40"/>
    <property type="match status" value="2"/>
</dbReference>
<keyword evidence="5" id="KW-1185">Reference proteome</keyword>
<dbReference type="EMBL" id="BAAAXZ010000009">
    <property type="protein sequence ID" value="GAA2909926.1"/>
    <property type="molecule type" value="Genomic_DNA"/>
</dbReference>
<evidence type="ECO:0000256" key="3">
    <source>
        <dbReference type="SAM" id="SignalP"/>
    </source>
</evidence>
<organism evidence="4 5">
    <name type="scientific">Streptomyces thioluteus</name>
    <dbReference type="NCBI Taxonomy" id="66431"/>
    <lineage>
        <taxon>Bacteria</taxon>
        <taxon>Bacillati</taxon>
        <taxon>Actinomycetota</taxon>
        <taxon>Actinomycetes</taxon>
        <taxon>Kitasatosporales</taxon>
        <taxon>Streptomycetaceae</taxon>
        <taxon>Streptomyces</taxon>
    </lineage>
</organism>
<feature type="compositionally biased region" description="Basic and acidic residues" evidence="2">
    <location>
        <begin position="252"/>
        <end position="276"/>
    </location>
</feature>
<comment type="caution">
    <text evidence="4">The sequence shown here is derived from an EMBL/GenBank/DDBJ whole genome shotgun (WGS) entry which is preliminary data.</text>
</comment>
<feature type="compositionally biased region" description="Polar residues" evidence="2">
    <location>
        <begin position="43"/>
        <end position="56"/>
    </location>
</feature>